<keyword evidence="3" id="KW-1185">Reference proteome</keyword>
<organism evidence="2 3">
    <name type="scientific">Aromatoleum tolulyticum</name>
    <dbReference type="NCBI Taxonomy" id="34027"/>
    <lineage>
        <taxon>Bacteria</taxon>
        <taxon>Pseudomonadati</taxon>
        <taxon>Pseudomonadota</taxon>
        <taxon>Betaproteobacteria</taxon>
        <taxon>Rhodocyclales</taxon>
        <taxon>Rhodocyclaceae</taxon>
        <taxon>Aromatoleum</taxon>
    </lineage>
</organism>
<dbReference type="Proteomes" id="UP000186819">
    <property type="component" value="Unassembled WGS sequence"/>
</dbReference>
<dbReference type="NCBIfam" id="TIGR03748">
    <property type="entry name" value="conj_PilL"/>
    <property type="match status" value="1"/>
</dbReference>
<gene>
    <name evidence="2" type="ORF">SAMN05421829_101405</name>
</gene>
<evidence type="ECO:0000313" key="2">
    <source>
        <dbReference type="EMBL" id="SIP94305.1"/>
    </source>
</evidence>
<dbReference type="OrthoDB" id="8527469at2"/>
<sequence length="190" mass="19983">MPSSSARLLCALFVLGGLLSGCTTIPAPSEPGSLSPVEAVPEQTPELVPVVRQGRYTLVELVPEPAQRDLMEQVVEVAIPPTFDASVGDAMRHVLRRTGYRLCDAADATALYALPLPAAHLRLGPLALRDALLVLAGPAWVLSVDDASRHVCFLRQAAPASASSIAVPTGVVPGADQDRVEAAEPREVRP</sequence>
<protein>
    <submittedName>
        <fullName evidence="2">Type IV pili sensor histidine kinase and response regulator</fullName>
    </submittedName>
</protein>
<dbReference type="STRING" id="34027.SAMN05421829_101405"/>
<dbReference type="EMBL" id="FTMD01000001">
    <property type="protein sequence ID" value="SIP94305.1"/>
    <property type="molecule type" value="Genomic_DNA"/>
</dbReference>
<dbReference type="PROSITE" id="PS51257">
    <property type="entry name" value="PROKAR_LIPOPROTEIN"/>
    <property type="match status" value="1"/>
</dbReference>
<keyword evidence="1" id="KW-0732">Signal</keyword>
<keyword evidence="2" id="KW-0418">Kinase</keyword>
<reference evidence="3" key="1">
    <citation type="submission" date="2017-01" db="EMBL/GenBank/DDBJ databases">
        <authorList>
            <person name="Varghese N."/>
            <person name="Submissions S."/>
        </authorList>
    </citation>
    <scope>NUCLEOTIDE SEQUENCE [LARGE SCALE GENOMIC DNA]</scope>
    <source>
        <strain evidence="3">ATCC 51758</strain>
    </source>
</reference>
<dbReference type="GO" id="GO:0016301">
    <property type="term" value="F:kinase activity"/>
    <property type="evidence" value="ECO:0007669"/>
    <property type="project" value="UniProtKB-KW"/>
</dbReference>
<accession>A0A1N6NQC6</accession>
<name>A0A1N6NQC6_9RHOO</name>
<keyword evidence="2" id="KW-0808">Transferase</keyword>
<feature type="signal peptide" evidence="1">
    <location>
        <begin position="1"/>
        <end position="26"/>
    </location>
</feature>
<evidence type="ECO:0000313" key="3">
    <source>
        <dbReference type="Proteomes" id="UP000186819"/>
    </source>
</evidence>
<evidence type="ECO:0000256" key="1">
    <source>
        <dbReference type="SAM" id="SignalP"/>
    </source>
</evidence>
<feature type="chain" id="PRO_5013065767" evidence="1">
    <location>
        <begin position="27"/>
        <end position="190"/>
    </location>
</feature>
<proteinExistence type="predicted"/>
<dbReference type="AlphaFoldDB" id="A0A1N6NQC6"/>
<dbReference type="InterPro" id="IPR022260">
    <property type="entry name" value="Integr_conj_element_PilL"/>
</dbReference>